<dbReference type="GO" id="GO:0002100">
    <property type="term" value="P:tRNA wobble adenosine to inosine editing"/>
    <property type="evidence" value="ECO:0007669"/>
    <property type="project" value="InterPro"/>
</dbReference>
<dbReference type="AlphaFoldDB" id="A0A9P9FTS5"/>
<dbReference type="GO" id="GO:0043829">
    <property type="term" value="F:tRNA-specific adenosine-37 deaminase activity"/>
    <property type="evidence" value="ECO:0007669"/>
    <property type="project" value="TreeGrafter"/>
</dbReference>
<organism evidence="2 3">
    <name type="scientific">Dactylonectria macrodidyma</name>
    <dbReference type="NCBI Taxonomy" id="307937"/>
    <lineage>
        <taxon>Eukaryota</taxon>
        <taxon>Fungi</taxon>
        <taxon>Dikarya</taxon>
        <taxon>Ascomycota</taxon>
        <taxon>Pezizomycotina</taxon>
        <taxon>Sordariomycetes</taxon>
        <taxon>Hypocreomycetidae</taxon>
        <taxon>Hypocreales</taxon>
        <taxon>Nectriaceae</taxon>
        <taxon>Dactylonectria</taxon>
    </lineage>
</organism>
<gene>
    <name evidence="2" type="ORF">EDB81DRAFT_41421</name>
</gene>
<name>A0A9P9FTS5_9HYPO</name>
<dbReference type="OrthoDB" id="10268011at2759"/>
<dbReference type="GO" id="GO:0003723">
    <property type="term" value="F:RNA binding"/>
    <property type="evidence" value="ECO:0007669"/>
    <property type="project" value="InterPro"/>
</dbReference>
<dbReference type="PANTHER" id="PTHR47803">
    <property type="entry name" value="TRNA-SPECIFIC ADENOSINE DEAMINASE 1"/>
    <property type="match status" value="1"/>
</dbReference>
<feature type="domain" description="A to I editase" evidence="1">
    <location>
        <begin position="53"/>
        <end position="376"/>
    </location>
</feature>
<comment type="caution">
    <text evidence="2">The sequence shown here is derived from an EMBL/GenBank/DDBJ whole genome shotgun (WGS) entry which is preliminary data.</text>
</comment>
<dbReference type="Proteomes" id="UP000738349">
    <property type="component" value="Unassembled WGS sequence"/>
</dbReference>
<dbReference type="PROSITE" id="PS50141">
    <property type="entry name" value="A_DEAMIN_EDITASE"/>
    <property type="match status" value="1"/>
</dbReference>
<dbReference type="InterPro" id="IPR002466">
    <property type="entry name" value="A_deamin"/>
</dbReference>
<protein>
    <submittedName>
        <fullName evidence="2">Adenosine deaminase/editase</fullName>
    </submittedName>
</protein>
<keyword evidence="3" id="KW-1185">Reference proteome</keyword>
<dbReference type="PANTHER" id="PTHR47803:SF1">
    <property type="entry name" value="TRNA-SPECIFIC ADENOSINE DEAMINASE 1"/>
    <property type="match status" value="1"/>
</dbReference>
<evidence type="ECO:0000313" key="3">
    <source>
        <dbReference type="Proteomes" id="UP000738349"/>
    </source>
</evidence>
<evidence type="ECO:0000313" key="2">
    <source>
        <dbReference type="EMBL" id="KAH7176525.1"/>
    </source>
</evidence>
<dbReference type="Pfam" id="PF02137">
    <property type="entry name" value="A_deamin"/>
    <property type="match status" value="1"/>
</dbReference>
<evidence type="ECO:0000259" key="1">
    <source>
        <dbReference type="PROSITE" id="PS50141"/>
    </source>
</evidence>
<dbReference type="EMBL" id="JAGMUV010000001">
    <property type="protein sequence ID" value="KAH7176525.1"/>
    <property type="molecule type" value="Genomic_DNA"/>
</dbReference>
<sequence>MTSHPNLIAKVVLQQFQTLPSKRKPRIHSNGTLEWVPLSGIVAEKNGILTCLALATGMKCLPYDKVSESNGVGIHDWHAEILAIRTFNRFLLDECEILLRDGTESDIVQRTRVSLDKDAMYEKPFKIRDDVKLHMYCSEAPCGDASMELTMAAQVDPSPWQAPVAREPGPESQSKASLLGRGHFSELGIVRKKPSRPDAPHTLSKSCSDKITLKQCTSLLSSLTSIFIDPANAYIHTLVLPESQYSQTGCCRAFSAEGRMKPLVGRQWPGGYLFKEFMTETTDLEFEYSKLSVQVRAEKISATNISAAWSHSGVEETIMGGVIQGKKPFIPKGASRMSRRSTWEAAIDLAHNLGQQGTNTAAYLRSGTYQDIKKGSLLAERRHVKDLVRETVLTGWVKNDGGSDFKIEERGNH</sequence>
<proteinExistence type="predicted"/>
<accession>A0A9P9FTS5</accession>
<dbReference type="InterPro" id="IPR042935">
    <property type="entry name" value="Tad1"/>
</dbReference>
<dbReference type="SMART" id="SM00552">
    <property type="entry name" value="ADEAMc"/>
    <property type="match status" value="1"/>
</dbReference>
<reference evidence="2" key="1">
    <citation type="journal article" date="2021" name="Nat. Commun.">
        <title>Genetic determinants of endophytism in the Arabidopsis root mycobiome.</title>
        <authorList>
            <person name="Mesny F."/>
            <person name="Miyauchi S."/>
            <person name="Thiergart T."/>
            <person name="Pickel B."/>
            <person name="Atanasova L."/>
            <person name="Karlsson M."/>
            <person name="Huettel B."/>
            <person name="Barry K.W."/>
            <person name="Haridas S."/>
            <person name="Chen C."/>
            <person name="Bauer D."/>
            <person name="Andreopoulos W."/>
            <person name="Pangilinan J."/>
            <person name="LaButti K."/>
            <person name="Riley R."/>
            <person name="Lipzen A."/>
            <person name="Clum A."/>
            <person name="Drula E."/>
            <person name="Henrissat B."/>
            <person name="Kohler A."/>
            <person name="Grigoriev I.V."/>
            <person name="Martin F.M."/>
            <person name="Hacquard S."/>
        </authorList>
    </citation>
    <scope>NUCLEOTIDE SEQUENCE</scope>
    <source>
        <strain evidence="2">MPI-CAGE-AT-0147</strain>
    </source>
</reference>